<dbReference type="InterPro" id="IPR012341">
    <property type="entry name" value="6hp_glycosidase-like_sf"/>
</dbReference>
<dbReference type="Gene3D" id="2.60.120.260">
    <property type="entry name" value="Galactose-binding domain-like"/>
    <property type="match status" value="1"/>
</dbReference>
<dbReference type="InterPro" id="IPR052743">
    <property type="entry name" value="Glutaminase_GtaA"/>
</dbReference>
<dbReference type="Gene3D" id="1.50.10.10">
    <property type="match status" value="1"/>
</dbReference>
<dbReference type="InterPro" id="IPR008979">
    <property type="entry name" value="Galactose-bd-like_sf"/>
</dbReference>
<comment type="caution">
    <text evidence="4">The sequence shown here is derived from an EMBL/GenBank/DDBJ whole genome shotgun (WGS) entry which is preliminary data.</text>
</comment>
<dbReference type="SUPFAM" id="SSF48208">
    <property type="entry name" value="Six-hairpin glycosidases"/>
    <property type="match status" value="1"/>
</dbReference>
<reference evidence="4 5" key="1">
    <citation type="submission" date="2021-03" db="EMBL/GenBank/DDBJ databases">
        <title>Fibrella sp. HMF5036 genome sequencing and assembly.</title>
        <authorList>
            <person name="Kang H."/>
            <person name="Kim H."/>
            <person name="Bae S."/>
            <person name="Joh K."/>
        </authorList>
    </citation>
    <scope>NUCLEOTIDE SEQUENCE [LARGE SCALE GENOMIC DNA]</scope>
    <source>
        <strain evidence="4 5">HMF5036</strain>
    </source>
</reference>
<feature type="domain" description="Glutaminase A N-terminal" evidence="3">
    <location>
        <begin position="265"/>
        <end position="506"/>
    </location>
</feature>
<name>A0A939JXR9_9BACT</name>
<evidence type="ECO:0000259" key="3">
    <source>
        <dbReference type="Pfam" id="PF17168"/>
    </source>
</evidence>
<organism evidence="4 5">
    <name type="scientific">Fibrella aquatilis</name>
    <dbReference type="NCBI Taxonomy" id="2817059"/>
    <lineage>
        <taxon>Bacteria</taxon>
        <taxon>Pseudomonadati</taxon>
        <taxon>Bacteroidota</taxon>
        <taxon>Cytophagia</taxon>
        <taxon>Cytophagales</taxon>
        <taxon>Spirosomataceae</taxon>
        <taxon>Fibrella</taxon>
    </lineage>
</organism>
<gene>
    <name evidence="4" type="ORF">J2I48_09930</name>
</gene>
<evidence type="ECO:0000259" key="2">
    <source>
        <dbReference type="Pfam" id="PF16335"/>
    </source>
</evidence>
<evidence type="ECO:0000313" key="4">
    <source>
        <dbReference type="EMBL" id="MBO0931314.1"/>
    </source>
</evidence>
<dbReference type="PANTHER" id="PTHR31987">
    <property type="entry name" value="GLUTAMINASE A-RELATED"/>
    <property type="match status" value="1"/>
</dbReference>
<accession>A0A939JXR9</accession>
<sequence length="859" mass="95180">MFYRCNSLSLKCMFATPLVLALLLVFMNLSDGRSQSLIGVASAALNPPATPLITIDPYTSIWSFGDQLNDQPTRHWTGRSHALNGLLRVDGTVFRFMGNPTFVGDTVARSGQRMPYEAKFRTDSPGSDAWMQPTFDDSQWQHGQAPFGSRPTDKTAWTTNDIWVRREVILDQVPKGRLLVNASYNDNYELFINGQRVAGAGGVSPNYELTSTGRLAADLLRPGRNMIAYHSQNFGGPQFIDLGLLQERSMDLRAATQTSKQLSATQSQYTFEAGGVRLTVTFMAPLLMDNLDVLSRPVQYVTYSAQAIDGQLHQVEIYQDASSDIAVDNPGQPVTWRRGRVAGKQPLHWLRVGTAEQKVLGKKGDNVRIDWGHLYIAAPDGPGTSHRIGTLAGSVNQFEREGLVSDIRAGGRPNMITDSTVVLATSFSLGRVADKPVERHLLIGYDDLKAIEYFGQPLNAWWRRYDKQIGSIGSELIMEKALSAAESDYFTLKQACTTFDKTLYADALKAGGTTYADLCVLAYRQAIAAHKLVAGPDGTGLASQPLFFSKENFSNGSIGTVDVTYPSAPLFLKYNPTLLKGMLEPIFHYSESGRWTKPFAAHDVGTYPIANGQTYGEDMPVEECGNMLILTAALAHAEGNANYARQHWPVLTTWVDYLKKDGFDPANQLCTDDFAGHIARNANLSVKAIMGIASYGYLAGKLGDSHTETEYLTLARSLAKQWITLAKDPTGTHYTLTFDNPGTWSQKYNLVWDKLLNLNIFPQEVAQQEVAFYLTKQQPFGLPLDSRRTYTKSDWIAWTATLADKQADFETLIQPILRFATETPDRVPLNDWHETTNGHKVGFQARSVVGGYFIKMLEK</sequence>
<keyword evidence="5" id="KW-1185">Reference proteome</keyword>
<dbReference type="Proteomes" id="UP000664795">
    <property type="component" value="Unassembled WGS sequence"/>
</dbReference>
<evidence type="ECO:0000259" key="1">
    <source>
        <dbReference type="Pfam" id="PF16334"/>
    </source>
</evidence>
<proteinExistence type="predicted"/>
<dbReference type="InterPro" id="IPR033433">
    <property type="entry name" value="GtaA_N"/>
</dbReference>
<dbReference type="SUPFAM" id="SSF49785">
    <property type="entry name" value="Galactose-binding domain-like"/>
    <property type="match status" value="1"/>
</dbReference>
<feature type="domain" description="DUF4964" evidence="1">
    <location>
        <begin position="41"/>
        <end position="99"/>
    </location>
</feature>
<feature type="domain" description="Glutaminase A central" evidence="2">
    <location>
        <begin position="512"/>
        <end position="855"/>
    </location>
</feature>
<dbReference type="InterPro" id="IPR032515">
    <property type="entry name" value="DUF4964"/>
</dbReference>
<protein>
    <submittedName>
        <fullName evidence="4">DUF4965 domain-containing protein</fullName>
    </submittedName>
</protein>
<dbReference type="PANTHER" id="PTHR31987:SF1">
    <property type="entry name" value="GLUTAMINASE A"/>
    <property type="match status" value="1"/>
</dbReference>
<dbReference type="AlphaFoldDB" id="A0A939JXR9"/>
<dbReference type="InterPro" id="IPR008928">
    <property type="entry name" value="6-hairpin_glycosidase_sf"/>
</dbReference>
<dbReference type="EMBL" id="JAFMYU010000006">
    <property type="protein sequence ID" value="MBO0931314.1"/>
    <property type="molecule type" value="Genomic_DNA"/>
</dbReference>
<dbReference type="Pfam" id="PF17168">
    <property type="entry name" value="DUF5127"/>
    <property type="match status" value="1"/>
</dbReference>
<dbReference type="Pfam" id="PF16335">
    <property type="entry name" value="GtaA_6_Hairpin"/>
    <property type="match status" value="1"/>
</dbReference>
<dbReference type="GO" id="GO:0005975">
    <property type="term" value="P:carbohydrate metabolic process"/>
    <property type="evidence" value="ECO:0007669"/>
    <property type="project" value="InterPro"/>
</dbReference>
<dbReference type="Pfam" id="PF16334">
    <property type="entry name" value="DUF4964"/>
    <property type="match status" value="1"/>
</dbReference>
<dbReference type="InterPro" id="IPR032514">
    <property type="entry name" value="GtaA_central"/>
</dbReference>
<evidence type="ECO:0000313" key="5">
    <source>
        <dbReference type="Proteomes" id="UP000664795"/>
    </source>
</evidence>